<gene>
    <name evidence="1" type="ORF">HCI99_06100</name>
</gene>
<dbReference type="RefSeq" id="WP_185417151.1">
    <property type="nucleotide sequence ID" value="NZ_JAASTX010000006.1"/>
</dbReference>
<accession>A0A7X0XBZ1</accession>
<evidence type="ECO:0008006" key="3">
    <source>
        <dbReference type="Google" id="ProtNLM"/>
    </source>
</evidence>
<sequence length="115" mass="13330">MPIQININKNYKEFVIGNKEYKVPLDDDTVKQYEDLIDSFEEQPVSKLEEGSRMIKQIFTVLLGESAFDEIYNICGKSTYVMTDIFKQISAEIEKDIPKKNPGNQYIKAKSNKKK</sequence>
<protein>
    <recommendedName>
        <fullName evidence="3">Phage protein</fullName>
    </recommendedName>
</protein>
<organism evidence="1 2">
    <name type="scientific">Listeria booriae</name>
    <dbReference type="NCBI Taxonomy" id="1552123"/>
    <lineage>
        <taxon>Bacteria</taxon>
        <taxon>Bacillati</taxon>
        <taxon>Bacillota</taxon>
        <taxon>Bacilli</taxon>
        <taxon>Bacillales</taxon>
        <taxon>Listeriaceae</taxon>
        <taxon>Listeria</taxon>
    </lineage>
</organism>
<dbReference type="EMBL" id="JAASTX010000006">
    <property type="protein sequence ID" value="MBC1491393.1"/>
    <property type="molecule type" value="Genomic_DNA"/>
</dbReference>
<dbReference type="Proteomes" id="UP000533953">
    <property type="component" value="Unassembled WGS sequence"/>
</dbReference>
<proteinExistence type="predicted"/>
<evidence type="ECO:0000313" key="2">
    <source>
        <dbReference type="Proteomes" id="UP000533953"/>
    </source>
</evidence>
<comment type="caution">
    <text evidence="1">The sequence shown here is derived from an EMBL/GenBank/DDBJ whole genome shotgun (WGS) entry which is preliminary data.</text>
</comment>
<dbReference type="AlphaFoldDB" id="A0A7X0XBZ1"/>
<reference evidence="1 2" key="1">
    <citation type="submission" date="2020-03" db="EMBL/GenBank/DDBJ databases">
        <title>Soil Listeria distribution.</title>
        <authorList>
            <person name="Liao J."/>
            <person name="Wiedmann M."/>
        </authorList>
    </citation>
    <scope>NUCLEOTIDE SEQUENCE [LARGE SCALE GENOMIC DNA]</scope>
    <source>
        <strain evidence="1 2">FSL L7-1547</strain>
    </source>
</reference>
<evidence type="ECO:0000313" key="1">
    <source>
        <dbReference type="EMBL" id="MBC1491393.1"/>
    </source>
</evidence>
<name>A0A7X0XBZ1_9LIST</name>